<organism evidence="1">
    <name type="scientific">Schistosoma haematobium</name>
    <name type="common">Blood fluke</name>
    <dbReference type="NCBI Taxonomy" id="6185"/>
    <lineage>
        <taxon>Eukaryota</taxon>
        <taxon>Metazoa</taxon>
        <taxon>Spiralia</taxon>
        <taxon>Lophotrochozoa</taxon>
        <taxon>Platyhelminthes</taxon>
        <taxon>Trematoda</taxon>
        <taxon>Digenea</taxon>
        <taxon>Strigeidida</taxon>
        <taxon>Schistosomatoidea</taxon>
        <taxon>Schistosomatidae</taxon>
        <taxon>Schistosoma</taxon>
    </lineage>
</organism>
<dbReference type="AlphaFoldDB" id="A0A095AUY9"/>
<evidence type="ECO:0000313" key="1">
    <source>
        <dbReference type="EMBL" id="KGB38346.1"/>
    </source>
</evidence>
<name>A0A095AUY9_SCHHA</name>
<accession>A0A095AUY9</accession>
<proteinExistence type="predicted"/>
<protein>
    <submittedName>
        <fullName evidence="1">Uncharacterized protein</fullName>
    </submittedName>
</protein>
<dbReference type="EMBL" id="KL251008">
    <property type="protein sequence ID" value="KGB38346.1"/>
    <property type="molecule type" value="Genomic_DNA"/>
</dbReference>
<reference evidence="1" key="1">
    <citation type="journal article" date="2012" name="Nat. Genet.">
        <title>Whole-genome sequence of Schistosoma haematobium.</title>
        <authorList>
            <person name="Young N.D."/>
            <person name="Jex A.R."/>
            <person name="Li B."/>
            <person name="Liu S."/>
            <person name="Yang L."/>
            <person name="Xiong Z."/>
            <person name="Li Y."/>
            <person name="Cantacessi C."/>
            <person name="Hall R.S."/>
            <person name="Xu X."/>
            <person name="Chen F."/>
            <person name="Wu X."/>
            <person name="Zerlotini A."/>
            <person name="Oliveira G."/>
            <person name="Hofmann A."/>
            <person name="Zhang G."/>
            <person name="Fang X."/>
            <person name="Kang Y."/>
            <person name="Campbell B.E."/>
            <person name="Loukas A."/>
            <person name="Ranganathan S."/>
            <person name="Rollinson D."/>
            <person name="Rinaldi G."/>
            <person name="Brindley P.J."/>
            <person name="Yang H."/>
            <person name="Wang J."/>
            <person name="Wang J."/>
            <person name="Gasser R.B."/>
        </authorList>
    </citation>
    <scope>NUCLEOTIDE SEQUENCE [LARGE SCALE GENOMIC DNA]</scope>
</reference>
<gene>
    <name evidence="1" type="ORF">MS3_06730</name>
</gene>
<sequence length="521" mass="58727">MNRCENLKERVHVLQQELEKKRLLLQKAEKKLKSTLITQPSILLPVAEETSEIIPEDSVEIISVKLFESSESPVQSVLIQPTSEECCRHITLCVLGSCILLSNSLLITLYDSNHMLTLYSISLCNYESRLLWERKLFVSEVTLLEIIIPPGSSGKETVHIGVLLAEKHSQKSLPVLLLSLFMFSIPIVISFTDDNHLTHLCLTDVQTVPVINTNFNIDRTCSSGIVYEFYVNRKSDLMFVLYVPDMLSYTIHQLSYDGKLCLVPLLCRCDSMDAPKPNFNSWFTALSHCSEKPTSLSQSVCILGIHFNPSSTELVGCLMRTNDSGKHIVGEYVSERFTFSKLVQNIYLNAPVKPCSKLLVVASERPNFLVFSVVVKCCLLNSCTYYFTMGVVSMNGKPRGSVVRLIPIHVDQQDVYKSELAWSLFTPQNRPYSQCLLRFVASCAEQGNLTISAWSVNKLITDCCEKTSSNEVVKVSCFNLSEVNKTLNLLILYHSDCIFPKQICTLYFSRNLNKIVQLHGS</sequence>